<dbReference type="AlphaFoldDB" id="A0A1D2QR85"/>
<dbReference type="InterPro" id="IPR035952">
    <property type="entry name" value="Rhomboid-like_sf"/>
</dbReference>
<dbReference type="STRING" id="62101.AB835_05065"/>
<feature type="transmembrane region" description="Helical" evidence="5">
    <location>
        <begin position="162"/>
        <end position="182"/>
    </location>
</feature>
<dbReference type="GO" id="GO:0016020">
    <property type="term" value="C:membrane"/>
    <property type="evidence" value="ECO:0007669"/>
    <property type="project" value="UniProtKB-SubCell"/>
</dbReference>
<evidence type="ECO:0000256" key="2">
    <source>
        <dbReference type="ARBA" id="ARBA00022692"/>
    </source>
</evidence>
<dbReference type="SUPFAM" id="SSF144091">
    <property type="entry name" value="Rhomboid-like"/>
    <property type="match status" value="1"/>
</dbReference>
<evidence type="ECO:0000256" key="3">
    <source>
        <dbReference type="ARBA" id="ARBA00022989"/>
    </source>
</evidence>
<evidence type="ECO:0000256" key="4">
    <source>
        <dbReference type="ARBA" id="ARBA00023136"/>
    </source>
</evidence>
<evidence type="ECO:0000313" key="7">
    <source>
        <dbReference type="EMBL" id="ODS24105.1"/>
    </source>
</evidence>
<proteinExistence type="predicted"/>
<dbReference type="InterPro" id="IPR022764">
    <property type="entry name" value="Peptidase_S54_rhomboid_dom"/>
</dbReference>
<feature type="transmembrane region" description="Helical" evidence="5">
    <location>
        <begin position="86"/>
        <end position="106"/>
    </location>
</feature>
<dbReference type="Pfam" id="PF01694">
    <property type="entry name" value="Rhomboid"/>
    <property type="match status" value="1"/>
</dbReference>
<dbReference type="GO" id="GO:0004252">
    <property type="term" value="F:serine-type endopeptidase activity"/>
    <property type="evidence" value="ECO:0007669"/>
    <property type="project" value="InterPro"/>
</dbReference>
<keyword evidence="3 5" id="KW-1133">Transmembrane helix</keyword>
<evidence type="ECO:0000259" key="6">
    <source>
        <dbReference type="Pfam" id="PF01694"/>
    </source>
</evidence>
<organism evidence="7 8">
    <name type="scientific">Candidatus Endobugula sertula</name>
    <name type="common">Bugula neritina bacterial symbiont</name>
    <dbReference type="NCBI Taxonomy" id="62101"/>
    <lineage>
        <taxon>Bacteria</taxon>
        <taxon>Pseudomonadati</taxon>
        <taxon>Pseudomonadota</taxon>
        <taxon>Gammaproteobacteria</taxon>
        <taxon>Cellvibrionales</taxon>
        <taxon>Cellvibrionaceae</taxon>
        <taxon>Candidatus Endobugula</taxon>
    </lineage>
</organism>
<dbReference type="Gene3D" id="1.20.1540.10">
    <property type="entry name" value="Rhomboid-like"/>
    <property type="match status" value="1"/>
</dbReference>
<feature type="transmembrane region" description="Helical" evidence="5">
    <location>
        <begin position="112"/>
        <end position="131"/>
    </location>
</feature>
<dbReference type="EMBL" id="MDLC01000013">
    <property type="protein sequence ID" value="ODS24105.1"/>
    <property type="molecule type" value="Genomic_DNA"/>
</dbReference>
<name>A0A1D2QR85_9GAMM</name>
<feature type="domain" description="Peptidase S54 rhomboid" evidence="6">
    <location>
        <begin position="51"/>
        <end position="180"/>
    </location>
</feature>
<gene>
    <name evidence="7" type="ORF">AB835_05065</name>
</gene>
<keyword evidence="4 5" id="KW-0472">Membrane</keyword>
<accession>A0A1D2QR85</accession>
<protein>
    <recommendedName>
        <fullName evidence="6">Peptidase S54 rhomboid domain-containing protein</fullName>
    </recommendedName>
</protein>
<comment type="subcellular location">
    <subcellularLocation>
        <location evidence="1">Membrane</location>
        <topology evidence="1">Multi-pass membrane protein</topology>
    </subcellularLocation>
</comment>
<dbReference type="Proteomes" id="UP000242502">
    <property type="component" value="Unassembled WGS sequence"/>
</dbReference>
<feature type="transmembrane region" description="Helical" evidence="5">
    <location>
        <begin position="12"/>
        <end position="34"/>
    </location>
</feature>
<feature type="transmembrane region" description="Helical" evidence="5">
    <location>
        <begin position="138"/>
        <end position="156"/>
    </location>
</feature>
<keyword evidence="2 5" id="KW-0812">Transmembrane</keyword>
<feature type="transmembrane region" description="Helical" evidence="5">
    <location>
        <begin position="46"/>
        <end position="79"/>
    </location>
</feature>
<evidence type="ECO:0000313" key="8">
    <source>
        <dbReference type="Proteomes" id="UP000242502"/>
    </source>
</evidence>
<comment type="caution">
    <text evidence="7">The sequence shown here is derived from an EMBL/GenBank/DDBJ whole genome shotgun (WGS) entry which is preliminary data.</text>
</comment>
<reference evidence="7 8" key="1">
    <citation type="journal article" date="2016" name="Appl. Environ. Microbiol.">
        <title>Lack of Overt Genome Reduction in the Bryostatin-Producing Bryozoan Symbiont "Candidatus Endobugula sertula".</title>
        <authorList>
            <person name="Miller I.J."/>
            <person name="Vanee N."/>
            <person name="Fong S.S."/>
            <person name="Lim-Fong G.E."/>
            <person name="Kwan J.C."/>
        </authorList>
    </citation>
    <scope>NUCLEOTIDE SEQUENCE [LARGE SCALE GENOMIC DNA]</scope>
    <source>
        <strain evidence="7">AB1-4</strain>
    </source>
</reference>
<evidence type="ECO:0000256" key="5">
    <source>
        <dbReference type="SAM" id="Phobius"/>
    </source>
</evidence>
<evidence type="ECO:0000256" key="1">
    <source>
        <dbReference type="ARBA" id="ARBA00004141"/>
    </source>
</evidence>
<sequence>MLNDIKASKSRFYSATCFLCFIWGVSILGLVGLLPDVFPKLLPRHVSGILGILTMPLLHGSLIHLMSNTLPFIIFSLLISLRGNSYYIKVSVLILLITGALLWLFGRSSFHIGASGLVFGYFGFLLVRMFYSPSISTIAISLGVFIIYGGMIWGVLPQRSYVSWEGHLFGMIAGVIVAKAMGTKKN</sequence>